<dbReference type="RefSeq" id="XP_029655917.1">
    <property type="nucleotide sequence ID" value="XM_029800057.1"/>
</dbReference>
<sequence length="602" mass="69299">MDPLSRGLTLKFPTISVKTSEEALTQNFSTNHFMFIDDIKMFAESEDLLVRMMSYTNEFLEASGMEKNFEKSATNSMALGDEACVLDGLQGYRYLGIIKNKSSEMKSNEVMDVLKSEAIARIKKLANTKLNSGNFFKSVNEYALSIYNYYIGVLNVEPTMFDQVDKSIRQLLTSLHIHAKPANLDRLYLPRIFYGRGLQSVNFKSEKILLRFLTDLKQKSLTSPRKAAILQAENYAKTHMSTIVEYLQSKYGEEYFSGVPLKQCLGNLINLQETSLMTKIKGKNLHSILFNSQNLPNVDHKSSSIWLANGNNSPRNEGLACFLQDRNIFFSTEKLVSRCPHCKAAKKTVDHLATRCERMLYLDYTRRHNEVVRCLHLHFCRLYGLKNQKRLKTHSVQEVISNERVEIRVGTRIETDSTVRYNKPDLLIYDKKENVIWIVEVGVTSQNNLQRVEFEKLRKYDLLANELSLIHKAKVNIIPVVLTWDGIVSKYFKKYLDSIRVREHLIAYMQSIVLKRTMESIVLDFRRGLTQMDYEARVEEVFLKYEEANGIGDREIAVRRLVEDAYHVPFLDGSKRFKIDGSVGPGMIDREDSGARRVDSEG</sequence>
<dbReference type="KEGG" id="osn:115229757"/>
<reference evidence="2" key="1">
    <citation type="submission" date="2025-08" db="UniProtKB">
        <authorList>
            <consortium name="RefSeq"/>
        </authorList>
    </citation>
    <scope>IDENTIFICATION</scope>
</reference>
<organism evidence="1 2">
    <name type="scientific">Octopus sinensis</name>
    <name type="common">East Asian common octopus</name>
    <dbReference type="NCBI Taxonomy" id="2607531"/>
    <lineage>
        <taxon>Eukaryota</taxon>
        <taxon>Metazoa</taxon>
        <taxon>Spiralia</taxon>
        <taxon>Lophotrochozoa</taxon>
        <taxon>Mollusca</taxon>
        <taxon>Cephalopoda</taxon>
        <taxon>Coleoidea</taxon>
        <taxon>Octopodiformes</taxon>
        <taxon>Octopoda</taxon>
        <taxon>Incirrata</taxon>
        <taxon>Octopodidae</taxon>
        <taxon>Octopus</taxon>
    </lineage>
</organism>
<keyword evidence="1" id="KW-1185">Reference proteome</keyword>
<dbReference type="PANTHER" id="PTHR35450">
    <property type="entry name" value="REVERSE TRANSCRIPTASE DOMAIN-CONTAINING PROTEIN"/>
    <property type="match status" value="1"/>
</dbReference>
<accession>A0A6P7U325</accession>
<dbReference type="PANTHER" id="PTHR35450:SF2">
    <property type="entry name" value="REVERSE TRANSCRIPTASE DOMAIN-CONTAINING PROTEIN"/>
    <property type="match status" value="1"/>
</dbReference>
<evidence type="ECO:0000313" key="2">
    <source>
        <dbReference type="RefSeq" id="XP_029655917.1"/>
    </source>
</evidence>
<dbReference type="AlphaFoldDB" id="A0A6P7U325"/>
<name>A0A6P7U325_9MOLL</name>
<evidence type="ECO:0000313" key="1">
    <source>
        <dbReference type="Proteomes" id="UP000515154"/>
    </source>
</evidence>
<protein>
    <submittedName>
        <fullName evidence="2">Uncharacterized protein LOC115229757</fullName>
    </submittedName>
</protein>
<gene>
    <name evidence="2" type="primary">LOC115229757</name>
</gene>
<proteinExistence type="predicted"/>
<dbReference type="Proteomes" id="UP000515154">
    <property type="component" value="Unplaced"/>
</dbReference>